<evidence type="ECO:0000313" key="2">
    <source>
        <dbReference type="EMBL" id="KZP04703.1"/>
    </source>
</evidence>
<evidence type="ECO:0000313" key="1">
    <source>
        <dbReference type="EMBL" id="KZP03366.1"/>
    </source>
</evidence>
<dbReference type="AlphaFoldDB" id="A0A167V6Y8"/>
<organism evidence="2 3">
    <name type="scientific">Athelia psychrophila</name>
    <dbReference type="NCBI Taxonomy" id="1759441"/>
    <lineage>
        <taxon>Eukaryota</taxon>
        <taxon>Fungi</taxon>
        <taxon>Dikarya</taxon>
        <taxon>Basidiomycota</taxon>
        <taxon>Agaricomycotina</taxon>
        <taxon>Agaricomycetes</taxon>
        <taxon>Agaricomycetidae</taxon>
        <taxon>Atheliales</taxon>
        <taxon>Atheliaceae</taxon>
        <taxon>Athelia</taxon>
    </lineage>
</organism>
<gene>
    <name evidence="2" type="ORF">FIBSPDRAFT_878232</name>
    <name evidence="1" type="ORF">FIBSPDRAFT_879528</name>
</gene>
<dbReference type="Proteomes" id="UP000076532">
    <property type="component" value="Unassembled WGS sequence"/>
</dbReference>
<name>A0A167V6Y8_9AGAM</name>
<accession>A0A167V6Y8</accession>
<dbReference type="EMBL" id="KV417895">
    <property type="protein sequence ID" value="KZP04703.1"/>
    <property type="molecule type" value="Genomic_DNA"/>
</dbReference>
<reference evidence="2 3" key="1">
    <citation type="journal article" date="2016" name="Mol. Biol. Evol.">
        <title>Comparative Genomics of Early-Diverging Mushroom-Forming Fungi Provides Insights into the Origins of Lignocellulose Decay Capabilities.</title>
        <authorList>
            <person name="Nagy L.G."/>
            <person name="Riley R."/>
            <person name="Tritt A."/>
            <person name="Adam C."/>
            <person name="Daum C."/>
            <person name="Floudas D."/>
            <person name="Sun H."/>
            <person name="Yadav J.S."/>
            <person name="Pangilinan J."/>
            <person name="Larsson K.H."/>
            <person name="Matsuura K."/>
            <person name="Barry K."/>
            <person name="Labutti K."/>
            <person name="Kuo R."/>
            <person name="Ohm R.A."/>
            <person name="Bhattacharya S.S."/>
            <person name="Shirouzu T."/>
            <person name="Yoshinaga Y."/>
            <person name="Martin F.M."/>
            <person name="Grigoriev I.V."/>
            <person name="Hibbett D.S."/>
        </authorList>
    </citation>
    <scope>NUCLEOTIDE SEQUENCE [LARGE SCALE GENOMIC DNA]</scope>
    <source>
        <strain evidence="2 3">CBS 109695</strain>
    </source>
</reference>
<evidence type="ECO:0000313" key="3">
    <source>
        <dbReference type="Proteomes" id="UP000076532"/>
    </source>
</evidence>
<sequence>MVELVAPDPDKATFLESIPAEHSKTGRKLLGIVTLDALGSVPGLGDFEGDW</sequence>
<protein>
    <submittedName>
        <fullName evidence="2">Uncharacterized protein</fullName>
    </submittedName>
</protein>
<proteinExistence type="predicted"/>
<dbReference type="EMBL" id="KV418087">
    <property type="protein sequence ID" value="KZP03366.1"/>
    <property type="molecule type" value="Genomic_DNA"/>
</dbReference>
<keyword evidence="3" id="KW-1185">Reference proteome</keyword>